<evidence type="ECO:0000256" key="2">
    <source>
        <dbReference type="SAM" id="MobiDB-lite"/>
    </source>
</evidence>
<protein>
    <recommendedName>
        <fullName evidence="3">Serine hydrolase domain-containing protein</fullName>
    </recommendedName>
</protein>
<dbReference type="PANTHER" id="PTHR48070">
    <property type="entry name" value="ESTERASE OVCA2"/>
    <property type="match status" value="1"/>
</dbReference>
<dbReference type="InterPro" id="IPR029058">
    <property type="entry name" value="AB_hydrolase_fold"/>
</dbReference>
<dbReference type="Pfam" id="PF03959">
    <property type="entry name" value="FSH1"/>
    <property type="match status" value="1"/>
</dbReference>
<evidence type="ECO:0000259" key="3">
    <source>
        <dbReference type="Pfam" id="PF03959"/>
    </source>
</evidence>
<dbReference type="InterPro" id="IPR005645">
    <property type="entry name" value="FSH-like_dom"/>
</dbReference>
<organism evidence="4">
    <name type="scientific">Chromera velia CCMP2878</name>
    <dbReference type="NCBI Taxonomy" id="1169474"/>
    <lineage>
        <taxon>Eukaryota</taxon>
        <taxon>Sar</taxon>
        <taxon>Alveolata</taxon>
        <taxon>Colpodellida</taxon>
        <taxon>Chromeraceae</taxon>
        <taxon>Chromera</taxon>
    </lineage>
</organism>
<dbReference type="GO" id="GO:0005634">
    <property type="term" value="C:nucleus"/>
    <property type="evidence" value="ECO:0007669"/>
    <property type="project" value="TreeGrafter"/>
</dbReference>
<dbReference type="GO" id="GO:0016787">
    <property type="term" value="F:hydrolase activity"/>
    <property type="evidence" value="ECO:0007669"/>
    <property type="project" value="UniProtKB-KW"/>
</dbReference>
<dbReference type="AlphaFoldDB" id="A0A0G4G556"/>
<dbReference type="PhylomeDB" id="A0A0G4G556"/>
<gene>
    <name evidence="4" type="ORF">Cvel_20211</name>
</gene>
<dbReference type="GO" id="GO:0005737">
    <property type="term" value="C:cytoplasm"/>
    <property type="evidence" value="ECO:0007669"/>
    <property type="project" value="TreeGrafter"/>
</dbReference>
<name>A0A0G4G556_9ALVE</name>
<feature type="domain" description="Serine hydrolase" evidence="3">
    <location>
        <begin position="46"/>
        <end position="230"/>
    </location>
</feature>
<dbReference type="Gene3D" id="3.40.50.1820">
    <property type="entry name" value="alpha/beta hydrolase"/>
    <property type="match status" value="1"/>
</dbReference>
<dbReference type="PANTHER" id="PTHR48070:SF6">
    <property type="entry name" value="ESTERASE OVCA2"/>
    <property type="match status" value="1"/>
</dbReference>
<dbReference type="InterPro" id="IPR050593">
    <property type="entry name" value="LovG"/>
</dbReference>
<evidence type="ECO:0000256" key="1">
    <source>
        <dbReference type="ARBA" id="ARBA00022801"/>
    </source>
</evidence>
<dbReference type="EMBL" id="CDMZ01000880">
    <property type="protein sequence ID" value="CEM23233.1"/>
    <property type="molecule type" value="Genomic_DNA"/>
</dbReference>
<feature type="region of interest" description="Disordered" evidence="2">
    <location>
        <begin position="1"/>
        <end position="45"/>
    </location>
</feature>
<dbReference type="SUPFAM" id="SSF53474">
    <property type="entry name" value="alpha/beta-Hydrolases"/>
    <property type="match status" value="1"/>
</dbReference>
<keyword evidence="1" id="KW-0378">Hydrolase</keyword>
<accession>A0A0G4G556</accession>
<feature type="region of interest" description="Disordered" evidence="2">
    <location>
        <begin position="241"/>
        <end position="268"/>
    </location>
</feature>
<dbReference type="VEuPathDB" id="CryptoDB:Cvel_20211"/>
<proteinExistence type="predicted"/>
<reference evidence="4" key="1">
    <citation type="submission" date="2014-11" db="EMBL/GenBank/DDBJ databases">
        <authorList>
            <person name="Otto D Thomas"/>
            <person name="Naeem Raeece"/>
        </authorList>
    </citation>
    <scope>NUCLEOTIDE SEQUENCE</scope>
</reference>
<evidence type="ECO:0000313" key="4">
    <source>
        <dbReference type="EMBL" id="CEM23233.1"/>
    </source>
</evidence>
<sequence>MASARAYDHFFGVNDDSSSSSASKTKDTQPKTASAATKEGGAPGASDKLRVVCLHGKWQNAESFRKKLGSFRKNLKSLVDFEFVNAPFLIREETAGDKTAADGEEGEDGYEWFQKKKDPESAGVVHYEGATEAVKAVRDFIADKGPFDGILGFSQGGLVASLLAHLSESVRFVIIVAAFTPQGANVRHLLDRCLVSAGAKREETVPTLHVFGEGDTLITPDRSRELAALFGAVAWNEEDKKRGVAGAGKTEKEQTEAPEEGVAEKERSVEDVMRSALMRSGSVYFRHPGGHYVPTVSEAKTVFRTWLSLMKEQKVHS</sequence>